<gene>
    <name evidence="2" type="ORF">FB562_0758</name>
</gene>
<feature type="domain" description="M23ase beta-sheet core" evidence="1">
    <location>
        <begin position="137"/>
        <end position="237"/>
    </location>
</feature>
<dbReference type="Pfam" id="PF01551">
    <property type="entry name" value="Peptidase_M23"/>
    <property type="match status" value="1"/>
</dbReference>
<sequence length="246" mass="24996">MPPIVTSPRLGVPQNAVHQNRGDTLPSLPPALQRRIGYVHGVKRLRPRFALVTGAFVLATGLGAALPAAAQTIEGVVGEPQVPSQSLVIASVPDIAPLAPDSYTATLLPTLVYPVAPGIGIASGYGPRSCSGCHSTFHEGIDIFPGAGTPIQSIAAGTVREASTSGDFGVHLVIDHVIDGQLVTAVYAHLQAGSMNLSAGQQLEAGQVIGAVGATGNAQGAHLHFELHPGGGASVNPYAWIAARIG</sequence>
<dbReference type="EMBL" id="VFOM01000001">
    <property type="protein sequence ID" value="TQL47692.1"/>
    <property type="molecule type" value="Genomic_DNA"/>
</dbReference>
<dbReference type="PANTHER" id="PTHR21666:SF270">
    <property type="entry name" value="MUREIN HYDROLASE ACTIVATOR ENVC"/>
    <property type="match status" value="1"/>
</dbReference>
<reference evidence="2 3" key="1">
    <citation type="submission" date="2019-06" db="EMBL/GenBank/DDBJ databases">
        <title>Sequencing the genomes of 1000 actinobacteria strains.</title>
        <authorList>
            <person name="Klenk H.-P."/>
        </authorList>
    </citation>
    <scope>NUCLEOTIDE SEQUENCE [LARGE SCALE GENOMIC DNA]</scope>
    <source>
        <strain evidence="2 3">DSM 26477</strain>
    </source>
</reference>
<dbReference type="GO" id="GO:0004222">
    <property type="term" value="F:metalloendopeptidase activity"/>
    <property type="evidence" value="ECO:0007669"/>
    <property type="project" value="TreeGrafter"/>
</dbReference>
<accession>A0A542YHZ0</accession>
<dbReference type="PANTHER" id="PTHR21666">
    <property type="entry name" value="PEPTIDASE-RELATED"/>
    <property type="match status" value="1"/>
</dbReference>
<dbReference type="Proteomes" id="UP000317998">
    <property type="component" value="Unassembled WGS sequence"/>
</dbReference>
<keyword evidence="3" id="KW-1185">Reference proteome</keyword>
<dbReference type="InterPro" id="IPR016047">
    <property type="entry name" value="M23ase_b-sheet_dom"/>
</dbReference>
<dbReference type="OrthoDB" id="1099523at2"/>
<evidence type="ECO:0000313" key="3">
    <source>
        <dbReference type="Proteomes" id="UP000317998"/>
    </source>
</evidence>
<proteinExistence type="predicted"/>
<dbReference type="Gene3D" id="2.70.70.10">
    <property type="entry name" value="Glucose Permease (Domain IIA)"/>
    <property type="match status" value="1"/>
</dbReference>
<dbReference type="InterPro" id="IPR050570">
    <property type="entry name" value="Cell_wall_metabolism_enzyme"/>
</dbReference>
<dbReference type="InterPro" id="IPR011055">
    <property type="entry name" value="Dup_hybrid_motif"/>
</dbReference>
<dbReference type="AlphaFoldDB" id="A0A542YHZ0"/>
<name>A0A542YHZ0_9MICO</name>
<evidence type="ECO:0000259" key="1">
    <source>
        <dbReference type="Pfam" id="PF01551"/>
    </source>
</evidence>
<dbReference type="CDD" id="cd12797">
    <property type="entry name" value="M23_peptidase"/>
    <property type="match status" value="1"/>
</dbReference>
<dbReference type="SUPFAM" id="SSF51261">
    <property type="entry name" value="Duplicated hybrid motif"/>
    <property type="match status" value="1"/>
</dbReference>
<organism evidence="2 3">
    <name type="scientific">Homoserinimonas aerilata</name>
    <dbReference type="NCBI Taxonomy" id="1162970"/>
    <lineage>
        <taxon>Bacteria</taxon>
        <taxon>Bacillati</taxon>
        <taxon>Actinomycetota</taxon>
        <taxon>Actinomycetes</taxon>
        <taxon>Micrococcales</taxon>
        <taxon>Microbacteriaceae</taxon>
        <taxon>Homoserinimonas</taxon>
    </lineage>
</organism>
<keyword evidence="2" id="KW-0378">Hydrolase</keyword>
<evidence type="ECO:0000313" key="2">
    <source>
        <dbReference type="EMBL" id="TQL47692.1"/>
    </source>
</evidence>
<protein>
    <submittedName>
        <fullName evidence="2">Murein DD-endopeptidase MepM/ murein hydrolase activator NlpD</fullName>
    </submittedName>
</protein>
<comment type="caution">
    <text evidence="2">The sequence shown here is derived from an EMBL/GenBank/DDBJ whole genome shotgun (WGS) entry which is preliminary data.</text>
</comment>